<feature type="region of interest" description="Disordered" evidence="1">
    <location>
        <begin position="519"/>
        <end position="571"/>
    </location>
</feature>
<comment type="caution">
    <text evidence="2">The sequence shown here is derived from an EMBL/GenBank/DDBJ whole genome shotgun (WGS) entry which is preliminary data.</text>
</comment>
<feature type="compositionally biased region" description="Low complexity" evidence="1">
    <location>
        <begin position="49"/>
        <end position="61"/>
    </location>
</feature>
<feature type="region of interest" description="Disordered" evidence="1">
    <location>
        <begin position="318"/>
        <end position="464"/>
    </location>
</feature>
<gene>
    <name evidence="2" type="ORF">DUNSADRAFT_12884</name>
</gene>
<organism evidence="2 3">
    <name type="scientific">Dunaliella salina</name>
    <name type="common">Green alga</name>
    <name type="synonym">Protococcus salinus</name>
    <dbReference type="NCBI Taxonomy" id="3046"/>
    <lineage>
        <taxon>Eukaryota</taxon>
        <taxon>Viridiplantae</taxon>
        <taxon>Chlorophyta</taxon>
        <taxon>core chlorophytes</taxon>
        <taxon>Chlorophyceae</taxon>
        <taxon>CS clade</taxon>
        <taxon>Chlamydomonadales</taxon>
        <taxon>Dunaliellaceae</taxon>
        <taxon>Dunaliella</taxon>
    </lineage>
</organism>
<evidence type="ECO:0000313" key="2">
    <source>
        <dbReference type="EMBL" id="KAF5841440.1"/>
    </source>
</evidence>
<proteinExistence type="predicted"/>
<reference evidence="2" key="1">
    <citation type="submission" date="2017-08" db="EMBL/GenBank/DDBJ databases">
        <authorList>
            <person name="Polle J.E."/>
            <person name="Barry K."/>
            <person name="Cushman J."/>
            <person name="Schmutz J."/>
            <person name="Tran D."/>
            <person name="Hathwaick L.T."/>
            <person name="Yim W.C."/>
            <person name="Jenkins J."/>
            <person name="Mckie-Krisberg Z.M."/>
            <person name="Prochnik S."/>
            <person name="Lindquist E."/>
            <person name="Dockter R.B."/>
            <person name="Adam C."/>
            <person name="Molina H."/>
            <person name="Bunkerborg J."/>
            <person name="Jin E."/>
            <person name="Buchheim M."/>
            <person name="Magnuson J."/>
        </authorList>
    </citation>
    <scope>NUCLEOTIDE SEQUENCE</scope>
    <source>
        <strain evidence="2">CCAP 19/18</strain>
    </source>
</reference>
<feature type="region of interest" description="Disordered" evidence="1">
    <location>
        <begin position="279"/>
        <end position="306"/>
    </location>
</feature>
<dbReference type="Proteomes" id="UP000815325">
    <property type="component" value="Unassembled WGS sequence"/>
</dbReference>
<feature type="compositionally biased region" description="Low complexity" evidence="1">
    <location>
        <begin position="91"/>
        <end position="101"/>
    </location>
</feature>
<feature type="region of interest" description="Disordered" evidence="1">
    <location>
        <begin position="473"/>
        <end position="492"/>
    </location>
</feature>
<feature type="region of interest" description="Disordered" evidence="1">
    <location>
        <begin position="1"/>
        <end position="101"/>
    </location>
</feature>
<feature type="compositionally biased region" description="Gly residues" evidence="1">
    <location>
        <begin position="531"/>
        <end position="542"/>
    </location>
</feature>
<accession>A0ABQ7H3J8</accession>
<name>A0ABQ7H3J8_DUNSA</name>
<feature type="compositionally biased region" description="Low complexity" evidence="1">
    <location>
        <begin position="478"/>
        <end position="489"/>
    </location>
</feature>
<evidence type="ECO:0000256" key="1">
    <source>
        <dbReference type="SAM" id="MobiDB-lite"/>
    </source>
</evidence>
<evidence type="ECO:0000313" key="3">
    <source>
        <dbReference type="Proteomes" id="UP000815325"/>
    </source>
</evidence>
<protein>
    <submittedName>
        <fullName evidence="2">Uncharacterized protein</fullName>
    </submittedName>
</protein>
<keyword evidence="3" id="KW-1185">Reference proteome</keyword>
<sequence>MCSPMRLRPRDDTPRAPTTPKQRSKSAHARASAEASSGLPIPGVAAPMQQQVQQQQQQQQQEKAGDAGVVSHPLPPPAPMSIMSVGRVGGQQQQQQQQQQQLKQQFFPPKGNELLAERLMALLEARRGMRRNKAPLNSLYVDVAALEQDEAEVSRMAAYTIALNKDKLAALHARKQLGGAAGPAGNGGHPGMVPGKGLMLGSMCTVDNGGSWMHVGPNPRTAAHAYNGRDLHQDTSSPFHYPTRVRPARQAHVSARGARPMEVSTSAKDAPLVVTRLAGSSGRMEQPVQGVSSSQTTTQPEHSSLSISAAAVKEGLAEGPHQITESRAPEISSTDGRRKLPHTGRLDFQPTSTSTSSDRRARVLIDPTAKVDVSAPLTDSSKPEASGGPIGGGSHHLPMPSGQQRPVRGRQGAGGNAAPLGSLHALSHNNAANFSPRRGQGTKQQHHQQQQQQQQHEAQPQHETQPPILQHEHEEEQQPLFQQPSLPGLGCSVHENLQESEHYQPTRAHESTAIAGLEHCYRGGPTPLGPGRVGNGQGGKPGGLAVPRMQASTSPLGWERMAGSVQADALE</sequence>
<feature type="compositionally biased region" description="Low complexity" evidence="1">
    <location>
        <begin position="447"/>
        <end position="464"/>
    </location>
</feature>
<dbReference type="EMBL" id="MU069485">
    <property type="protein sequence ID" value="KAF5841440.1"/>
    <property type="molecule type" value="Genomic_DNA"/>
</dbReference>
<feature type="compositionally biased region" description="Polar residues" evidence="1">
    <location>
        <begin position="289"/>
        <end position="306"/>
    </location>
</feature>